<gene>
    <name evidence="1" type="ORF">A1sIA56_00200</name>
</gene>
<reference evidence="1 2" key="1">
    <citation type="submission" date="2016-07" db="EMBL/GenBank/DDBJ databases">
        <title>High microdiversification within the ubiquitous acI lineage of Actinobacteria.</title>
        <authorList>
            <person name="Neuenschwander S.M."/>
            <person name="Salcher M."/>
            <person name="Ghai R."/>
            <person name="Pernthaler J."/>
        </authorList>
    </citation>
    <scope>NUCLEOTIDE SEQUENCE [LARGE SCALE GENOMIC DNA]</scope>
    <source>
        <strain evidence="1">MMS-IA-56</strain>
    </source>
</reference>
<dbReference type="EMBL" id="CP016773">
    <property type="protein sequence ID" value="ASY15371.1"/>
    <property type="molecule type" value="Genomic_DNA"/>
</dbReference>
<dbReference type="KEGG" id="psuf:A1sIA56_00200"/>
<dbReference type="RefSeq" id="WP_095672965.1">
    <property type="nucleotide sequence ID" value="NZ_CP016773.1"/>
</dbReference>
<accession>A0A249KEZ7</accession>
<keyword evidence="2" id="KW-1185">Reference proteome</keyword>
<organism evidence="1 2">
    <name type="scientific">Candidatus Planktophila sulfonica</name>
    <dbReference type="NCBI Taxonomy" id="1884904"/>
    <lineage>
        <taxon>Bacteria</taxon>
        <taxon>Bacillati</taxon>
        <taxon>Actinomycetota</taxon>
        <taxon>Actinomycetes</taxon>
        <taxon>Candidatus Nanopelagicales</taxon>
        <taxon>Candidatus Nanopelagicaceae</taxon>
        <taxon>Candidatus Planktophila</taxon>
    </lineage>
</organism>
<evidence type="ECO:0008006" key="3">
    <source>
        <dbReference type="Google" id="ProtNLM"/>
    </source>
</evidence>
<proteinExistence type="predicted"/>
<dbReference type="OrthoDB" id="5180856at2"/>
<sequence>MAPGPKKPVLIIGFVRKEGLERTLYSLVQAGSMDIYLAIDGPKNLDQASLQTEMVKSAKRIASNSGVDLRIWQRNQNRGLAVSVITAIDWFFSEVNEGIILEDDLYFNKNFIDFASQALDHFREDHDTWLISGNNFNPKISKVATNSWSTYPLIWGWATWKSRWEVMRAELLSGESLSRMSASRRVKSFWRTAYQRATTGRTDSWAAPLAAVQRANLKFTVVPQFNLVSNIGNDESASHTSEGSAHMNLLIPNKKISHQFSFLHRKEISEETDIFLEEFIYKISWKNNFSYCAMKLFDWLKFPKKNRKKSLASILSD</sequence>
<dbReference type="InterPro" id="IPR029044">
    <property type="entry name" value="Nucleotide-diphossugar_trans"/>
</dbReference>
<dbReference type="AlphaFoldDB" id="A0A249KEZ7"/>
<evidence type="ECO:0000313" key="1">
    <source>
        <dbReference type="EMBL" id="ASY15371.1"/>
    </source>
</evidence>
<name>A0A249KEZ7_9ACTN</name>
<protein>
    <recommendedName>
        <fullName evidence="3">Glycosyltransferase</fullName>
    </recommendedName>
</protein>
<evidence type="ECO:0000313" key="2">
    <source>
        <dbReference type="Proteomes" id="UP000217215"/>
    </source>
</evidence>
<dbReference type="Proteomes" id="UP000217215">
    <property type="component" value="Chromosome"/>
</dbReference>
<dbReference type="Gene3D" id="3.90.550.10">
    <property type="entry name" value="Spore Coat Polysaccharide Biosynthesis Protein SpsA, Chain A"/>
    <property type="match status" value="1"/>
</dbReference>
<dbReference type="SUPFAM" id="SSF53448">
    <property type="entry name" value="Nucleotide-diphospho-sugar transferases"/>
    <property type="match status" value="1"/>
</dbReference>